<proteinExistence type="predicted"/>
<sequence>MKSVQQSKRVKERFDVELGGITQGISVITDNKTGVQYLAVNNSGISVIVDKDGKPLLTDAENQTPFD</sequence>
<dbReference type="Proteomes" id="UP001152656">
    <property type="component" value="Unassembled WGS sequence"/>
</dbReference>
<dbReference type="Pfam" id="PF20037">
    <property type="entry name" value="DUF6440"/>
    <property type="match status" value="1"/>
</dbReference>
<dbReference type="AlphaFoldDB" id="A0A9X4NCW8"/>
<protein>
    <submittedName>
        <fullName evidence="2">DUF6440 family protein</fullName>
    </submittedName>
</protein>
<dbReference type="RefSeq" id="WP_058207929.1">
    <property type="nucleotide sequence ID" value="NZ_JAOWLP010000005.1"/>
</dbReference>
<comment type="caution">
    <text evidence="2">The sequence shown here is derived from an EMBL/GenBank/DDBJ whole genome shotgun (WGS) entry which is preliminary data.</text>
</comment>
<evidence type="ECO:0000313" key="3">
    <source>
        <dbReference type="Proteomes" id="UP001152656"/>
    </source>
</evidence>
<gene>
    <name evidence="2" type="ORF">OGZ39_07330</name>
</gene>
<reference evidence="2" key="2">
    <citation type="journal article" date="2023" name="Food Microbiol.">
        <title>Evaluation of the fermentation potential of lactic acid bacteria isolated from herbs, fruits and vegetables as starter cultures in nut-based milk alternatives.</title>
        <authorList>
            <person name="Huang W."/>
            <person name="Dong A."/>
            <person name="Pham H.T."/>
            <person name="Zhou C."/>
            <person name="Huo Z."/>
            <person name="Watjen A.P."/>
            <person name="Prakash S."/>
            <person name="Bang-Berthelsen C.H."/>
            <person name="Turner M.S."/>
        </authorList>
    </citation>
    <scope>NUCLEOTIDE SEQUENCE</scope>
    <source>
        <strain evidence="2">581</strain>
    </source>
</reference>
<accession>A0A9X4NCW8</accession>
<evidence type="ECO:0000259" key="1">
    <source>
        <dbReference type="Pfam" id="PF20037"/>
    </source>
</evidence>
<evidence type="ECO:0000313" key="2">
    <source>
        <dbReference type="EMBL" id="MDG4981467.1"/>
    </source>
</evidence>
<organism evidence="2 3">
    <name type="scientific">Lactococcus lactis</name>
    <dbReference type="NCBI Taxonomy" id="1358"/>
    <lineage>
        <taxon>Bacteria</taxon>
        <taxon>Bacillati</taxon>
        <taxon>Bacillota</taxon>
        <taxon>Bacilli</taxon>
        <taxon>Lactobacillales</taxon>
        <taxon>Streptococcaceae</taxon>
        <taxon>Lactococcus</taxon>
    </lineage>
</organism>
<reference evidence="2" key="1">
    <citation type="submission" date="2022-10" db="EMBL/GenBank/DDBJ databases">
        <authorList>
            <person name="Turner M.S."/>
            <person name="Huang W."/>
        </authorList>
    </citation>
    <scope>NUCLEOTIDE SEQUENCE</scope>
    <source>
        <strain evidence="2">581</strain>
    </source>
</reference>
<dbReference type="InterPro" id="IPR045515">
    <property type="entry name" value="DUF6440"/>
</dbReference>
<dbReference type="EMBL" id="JAOWLP010000005">
    <property type="protein sequence ID" value="MDG4981467.1"/>
    <property type="molecule type" value="Genomic_DNA"/>
</dbReference>
<name>A0A9X4NCW8_9LACT</name>
<feature type="domain" description="DUF6440" evidence="1">
    <location>
        <begin position="17"/>
        <end position="58"/>
    </location>
</feature>